<protein>
    <submittedName>
        <fullName evidence="11">Lactose permease</fullName>
    </submittedName>
</protein>
<accession>A0A5N5QAN7</accession>
<dbReference type="InterPro" id="IPR020846">
    <property type="entry name" value="MFS_dom"/>
</dbReference>
<organism evidence="11 12">
    <name type="scientific">Ceratobasidium theobromae</name>
    <dbReference type="NCBI Taxonomy" id="1582974"/>
    <lineage>
        <taxon>Eukaryota</taxon>
        <taxon>Fungi</taxon>
        <taxon>Dikarya</taxon>
        <taxon>Basidiomycota</taxon>
        <taxon>Agaricomycotina</taxon>
        <taxon>Agaricomycetes</taxon>
        <taxon>Cantharellales</taxon>
        <taxon>Ceratobasidiaceae</taxon>
        <taxon>Ceratobasidium</taxon>
    </lineage>
</organism>
<sequence length="1509" mass="158926">MKVTPATLAVASMALSPSLLSSPIFAHAAPTAPFGSLSPNPGPVYLTASPQLHRADSPIAPQGGGARKIAGRRRSLRRAVPSKFRSDNLVNRDETNPLSALGFGASPVPVPPPENIIPPHGTSLNPPLAASAVISSIIPSQTPAPAIDEQTGKVVEVVNEAPSQVRNPTGASPPLIVPGNSGILDGASKIVDSANPAIPIVSRSQTKSNLGIVSNLPTVVNDITNAPIDVVHSVPVVGGLVDPVLSLGAPVLESGSQLLDGILPKPATSGLNGVTGLLTPLLTTPIVGPTLETLSSLIPLTSTVRGSVPALPLNSAAQVVPGHSVEVIVPGVPGIGVHPSVSHPANLVSVPGSLPLSAPVAPNVGTPASSGAPSASDLPVSGPEVTIPNSSSVGEQVKAKADPIAPNASDAVPSASLIPQPAASRIPESPAPSVPVSPSAAAPSSAQGRSAAAPTPSVAPPTNAPASNEIPKLVVERVPVASADDGMRLPIGGTGMGRPDGFEPAAARLALTPPSATSETVPTPTIKPSLTGVSDSTRALLPTGANDMPSPGTLATNGVMTAWRRLVSESGSSMPETTPLVPSGSVYVSPAVTTPAHLSVSRSPSVITLKSVSMASIRGQDETSATPTQIYSVVPDAHLSGMASTLSADSLDSFSSDSDSSTGLMVPTSASRYPVASSATEQIATYTGGTTLSRVDERSGAKLKGRSRLSKVLRSVITPSPMSASAVANSHGITDTPVMPLSSTSSTNMSSGTRAASPAMATRRIFRWGMPKMVTATFRLYHSLICPGDVSLAGKMRGFLGENIYVSFGRPYKRWYVGLHSPSTMAPPVAGAQAQATLDPSLLFTGRWWQHSHILWLNILLLVPLVTSYANGFDGSMMNGLQSVQQWKDYFGHPDSKDLGLFNAIQSIGALSATPFAPYVADIFGRKTGIIFGSALVLIAAILQTATQNLGMFVGSRFLIGFGTTFAQMASPLLVSEVAYPTHRAPLTSLYNSLWFSGSIVAAWSTFGTFRIQSNWSWRIPSALQGLSSVIQFLFIWFLPESPRWLISKGRDEQARQILVKWHAGGREDDPLVAFEFNEIKEALALESEAAKVSWIDLFRTPGNRKRMRIIMAIAVFSQWSGNGLISYYLERVLNGIGITKADDQTLINGIIAIYNFAIAITASMLVERAGRRRLFLISNAGMLVGYALLTACSATFAKTGNHHAGHGVLAFIFVFNGFYAIAYTPLLVSYTVEILPFFLRAKGLALMNLGVLAAIIFNQYTNPIALDALQWRYYLIYTVWLMFELGFIYFFAVETKGRSLEETAALFDGEDALKELEHRTRADLVEGGHEKDGSGSLEHVLSGLTHPTARLADHVLFKILPSAPFPLALLGILQKAPVLSQEEFISITRNAGEVSVVTDHEFIESDELNVCEEGGRWKCIKVKGPLEHSAYACWFATSARLIKWVADMHIGMTGVLAALSAPLRDANVPIFVISTWCATKDTDWILVGEDMVDRAKEALCSAGWAFTD</sequence>
<dbReference type="PANTHER" id="PTHR48022">
    <property type="entry name" value="PLASTIDIC GLUCOSE TRANSPORTER 4"/>
    <property type="match status" value="1"/>
</dbReference>
<feature type="transmembrane region" description="Helical" evidence="9">
    <location>
        <begin position="992"/>
        <end position="1012"/>
    </location>
</feature>
<evidence type="ECO:0000256" key="5">
    <source>
        <dbReference type="ARBA" id="ARBA00022989"/>
    </source>
</evidence>
<evidence type="ECO:0000256" key="9">
    <source>
        <dbReference type="SAM" id="Phobius"/>
    </source>
</evidence>
<dbReference type="FunFam" id="1.20.1250.20:FF:000117">
    <property type="entry name" value="MFS hexose transporter"/>
    <property type="match status" value="1"/>
</dbReference>
<keyword evidence="4 9" id="KW-0812">Transmembrane</keyword>
<evidence type="ECO:0000256" key="6">
    <source>
        <dbReference type="ARBA" id="ARBA00023136"/>
    </source>
</evidence>
<evidence type="ECO:0000313" key="11">
    <source>
        <dbReference type="EMBL" id="KAB5588734.1"/>
    </source>
</evidence>
<feature type="region of interest" description="Disordered" evidence="8">
    <location>
        <begin position="735"/>
        <end position="754"/>
    </location>
</feature>
<dbReference type="OrthoDB" id="6133115at2759"/>
<keyword evidence="12" id="KW-1185">Reference proteome</keyword>
<reference evidence="11 12" key="1">
    <citation type="journal article" date="2019" name="Fungal Biol. Biotechnol.">
        <title>Draft genome sequence of fastidious pathogen Ceratobasidium theobromae, which causes vascular-streak dieback in Theobroma cacao.</title>
        <authorList>
            <person name="Ali S.S."/>
            <person name="Asman A."/>
            <person name="Shao J."/>
            <person name="Firmansyah A.P."/>
            <person name="Susilo A.W."/>
            <person name="Rosmana A."/>
            <person name="McMahon P."/>
            <person name="Junaid M."/>
            <person name="Guest D."/>
            <person name="Kheng T.Y."/>
            <person name="Meinhardt L.W."/>
            <person name="Bailey B.A."/>
        </authorList>
    </citation>
    <scope>NUCLEOTIDE SEQUENCE [LARGE SCALE GENOMIC DNA]</scope>
    <source>
        <strain evidence="11 12">CT2</strain>
    </source>
</reference>
<gene>
    <name evidence="11" type="ORF">CTheo_7821</name>
</gene>
<evidence type="ECO:0000256" key="2">
    <source>
        <dbReference type="ARBA" id="ARBA00010992"/>
    </source>
</evidence>
<comment type="caution">
    <text evidence="11">The sequence shown here is derived from an EMBL/GenBank/DDBJ whole genome shotgun (WGS) entry which is preliminary data.</text>
</comment>
<comment type="catalytic activity">
    <reaction evidence="7">
        <text>myo-inositol(out) + H(+)(out) = myo-inositol(in) + H(+)(in)</text>
        <dbReference type="Rhea" id="RHEA:60364"/>
        <dbReference type="ChEBI" id="CHEBI:15378"/>
        <dbReference type="ChEBI" id="CHEBI:17268"/>
    </reaction>
</comment>
<feature type="transmembrane region" description="Helical" evidence="9">
    <location>
        <begin position="1209"/>
        <end position="1233"/>
    </location>
</feature>
<evidence type="ECO:0000256" key="3">
    <source>
        <dbReference type="ARBA" id="ARBA00022448"/>
    </source>
</evidence>
<dbReference type="GO" id="GO:0016020">
    <property type="term" value="C:membrane"/>
    <property type="evidence" value="ECO:0007669"/>
    <property type="project" value="UniProtKB-SubCell"/>
</dbReference>
<evidence type="ECO:0000259" key="10">
    <source>
        <dbReference type="PROSITE" id="PS50850"/>
    </source>
</evidence>
<feature type="domain" description="Major facilitator superfamily (MFS) profile" evidence="10">
    <location>
        <begin position="860"/>
        <end position="1297"/>
    </location>
</feature>
<comment type="similarity">
    <text evidence="2">Belongs to the major facilitator superfamily. Sugar transporter (TC 2.A.1.1) family.</text>
</comment>
<dbReference type="PROSITE" id="PS00216">
    <property type="entry name" value="SUGAR_TRANSPORT_1"/>
    <property type="match status" value="1"/>
</dbReference>
<feature type="region of interest" description="Disordered" evidence="8">
    <location>
        <begin position="514"/>
        <end position="535"/>
    </location>
</feature>
<feature type="transmembrane region" description="Helical" evidence="9">
    <location>
        <begin position="1245"/>
        <end position="1262"/>
    </location>
</feature>
<dbReference type="InterPro" id="IPR005828">
    <property type="entry name" value="MFS_sugar_transport-like"/>
</dbReference>
<feature type="transmembrane region" description="Helical" evidence="9">
    <location>
        <begin position="958"/>
        <end position="980"/>
    </location>
</feature>
<feature type="transmembrane region" description="Helical" evidence="9">
    <location>
        <begin position="1110"/>
        <end position="1130"/>
    </location>
</feature>
<feature type="region of interest" description="Disordered" evidence="8">
    <location>
        <begin position="54"/>
        <end position="77"/>
    </location>
</feature>
<feature type="transmembrane region" description="Helical" evidence="9">
    <location>
        <begin position="1018"/>
        <end position="1039"/>
    </location>
</feature>
<feature type="region of interest" description="Disordered" evidence="8">
    <location>
        <begin position="365"/>
        <end position="400"/>
    </location>
</feature>
<dbReference type="InterPro" id="IPR036259">
    <property type="entry name" value="MFS_trans_sf"/>
</dbReference>
<dbReference type="InterPro" id="IPR045865">
    <property type="entry name" value="ACT-like_dom_sf"/>
</dbReference>
<evidence type="ECO:0000256" key="7">
    <source>
        <dbReference type="ARBA" id="ARBA00049119"/>
    </source>
</evidence>
<dbReference type="InterPro" id="IPR027795">
    <property type="entry name" value="CASTOR_ACT_dom"/>
</dbReference>
<dbReference type="InterPro" id="IPR003663">
    <property type="entry name" value="Sugar/inositol_transpt"/>
</dbReference>
<dbReference type="GO" id="GO:0005351">
    <property type="term" value="F:carbohydrate:proton symporter activity"/>
    <property type="evidence" value="ECO:0007669"/>
    <property type="project" value="TreeGrafter"/>
</dbReference>
<dbReference type="InterPro" id="IPR050360">
    <property type="entry name" value="MFS_Sugar_Transporters"/>
</dbReference>
<dbReference type="SUPFAM" id="SSF103473">
    <property type="entry name" value="MFS general substrate transporter"/>
    <property type="match status" value="1"/>
</dbReference>
<keyword evidence="5 9" id="KW-1133">Transmembrane helix</keyword>
<evidence type="ECO:0000256" key="1">
    <source>
        <dbReference type="ARBA" id="ARBA00004141"/>
    </source>
</evidence>
<evidence type="ECO:0000256" key="8">
    <source>
        <dbReference type="SAM" id="MobiDB-lite"/>
    </source>
</evidence>
<feature type="transmembrane region" description="Helical" evidence="9">
    <location>
        <begin position="929"/>
        <end position="946"/>
    </location>
</feature>
<dbReference type="Gene3D" id="1.20.1250.20">
    <property type="entry name" value="MFS general substrate transporter like domains"/>
    <property type="match status" value="1"/>
</dbReference>
<feature type="compositionally biased region" description="Low complexity" evidence="8">
    <location>
        <begin position="367"/>
        <end position="376"/>
    </location>
</feature>
<dbReference type="InterPro" id="IPR005829">
    <property type="entry name" value="Sugar_transporter_CS"/>
</dbReference>
<evidence type="ECO:0000256" key="4">
    <source>
        <dbReference type="ARBA" id="ARBA00022692"/>
    </source>
</evidence>
<dbReference type="EMBL" id="SSOP01000380">
    <property type="protein sequence ID" value="KAB5588734.1"/>
    <property type="molecule type" value="Genomic_DNA"/>
</dbReference>
<dbReference type="Proteomes" id="UP000383932">
    <property type="component" value="Unassembled WGS sequence"/>
</dbReference>
<name>A0A5N5QAN7_9AGAM</name>
<comment type="subcellular location">
    <subcellularLocation>
        <location evidence="1">Membrane</location>
        <topology evidence="1">Multi-pass membrane protein</topology>
    </subcellularLocation>
</comment>
<dbReference type="SUPFAM" id="SSF55021">
    <property type="entry name" value="ACT-like"/>
    <property type="match status" value="1"/>
</dbReference>
<feature type="transmembrane region" description="Helical" evidence="9">
    <location>
        <begin position="1150"/>
        <end position="1168"/>
    </location>
</feature>
<keyword evidence="6 9" id="KW-0472">Membrane</keyword>
<dbReference type="GO" id="GO:0006520">
    <property type="term" value="P:amino acid metabolic process"/>
    <property type="evidence" value="ECO:0007669"/>
    <property type="project" value="UniProtKB-ARBA"/>
</dbReference>
<dbReference type="Pfam" id="PF00083">
    <property type="entry name" value="Sugar_tr"/>
    <property type="match status" value="1"/>
</dbReference>
<feature type="compositionally biased region" description="Low complexity" evidence="8">
    <location>
        <begin position="436"/>
        <end position="456"/>
    </location>
</feature>
<feature type="compositionally biased region" description="Low complexity" evidence="8">
    <location>
        <begin position="742"/>
        <end position="753"/>
    </location>
</feature>
<feature type="transmembrane region" description="Helical" evidence="9">
    <location>
        <begin position="854"/>
        <end position="873"/>
    </location>
</feature>
<feature type="transmembrane region" description="Helical" evidence="9">
    <location>
        <begin position="1175"/>
        <end position="1197"/>
    </location>
</feature>
<dbReference type="Pfam" id="PF13840">
    <property type="entry name" value="ACT_7"/>
    <property type="match status" value="1"/>
</dbReference>
<keyword evidence="3" id="KW-0813">Transport</keyword>
<dbReference type="PANTHER" id="PTHR48022:SF64">
    <property type="entry name" value="MAJOR FACILITATOR SUPERFAMILY (MFS) PROFILE DOMAIN-CONTAINING PROTEIN"/>
    <property type="match status" value="1"/>
</dbReference>
<feature type="region of interest" description="Disordered" evidence="8">
    <location>
        <begin position="422"/>
        <end position="471"/>
    </location>
</feature>
<proteinExistence type="inferred from homology"/>
<evidence type="ECO:0000313" key="12">
    <source>
        <dbReference type="Proteomes" id="UP000383932"/>
    </source>
</evidence>
<dbReference type="GO" id="GO:0046394">
    <property type="term" value="P:carboxylic acid biosynthetic process"/>
    <property type="evidence" value="ECO:0007669"/>
    <property type="project" value="UniProtKB-ARBA"/>
</dbReference>
<feature type="transmembrane region" description="Helical" evidence="9">
    <location>
        <begin position="1274"/>
        <end position="1293"/>
    </location>
</feature>
<dbReference type="Gene3D" id="3.30.2130.10">
    <property type="entry name" value="VC0802-like"/>
    <property type="match status" value="1"/>
</dbReference>
<dbReference type="PROSITE" id="PS50850">
    <property type="entry name" value="MFS"/>
    <property type="match status" value="1"/>
</dbReference>
<dbReference type="NCBIfam" id="TIGR00879">
    <property type="entry name" value="SP"/>
    <property type="match status" value="1"/>
</dbReference>